<dbReference type="GeneID" id="66318011"/>
<dbReference type="RefSeq" id="WP_003376542.1">
    <property type="nucleotide sequence ID" value="NZ_ACSJ01000007.1"/>
</dbReference>
<sequence>MGEKIIHITEENIQKILSELKEIQSLALEDIVKFRISQLSERISEMAKIDTKDSLEQIIYKKMKEAATINPELNVKLYMLYRNLKEGKISQKEAREAYDIYVQMHPFDTLVY</sequence>
<dbReference type="Proteomes" id="UP000006160">
    <property type="component" value="Unassembled WGS sequence"/>
</dbReference>
<name>A0A9P2G7Y9_CLOBO</name>
<organism evidence="1 2">
    <name type="scientific">Clostridium botulinum D str. 1873</name>
    <dbReference type="NCBI Taxonomy" id="592027"/>
    <lineage>
        <taxon>Bacteria</taxon>
        <taxon>Bacillati</taxon>
        <taxon>Bacillota</taxon>
        <taxon>Clostridia</taxon>
        <taxon>Eubacteriales</taxon>
        <taxon>Clostridiaceae</taxon>
        <taxon>Clostridium</taxon>
    </lineage>
</organism>
<dbReference type="AlphaFoldDB" id="A0A9P2G7Y9"/>
<protein>
    <submittedName>
        <fullName evidence="1">Uncharacterized protein</fullName>
    </submittedName>
</protein>
<proteinExistence type="predicted"/>
<dbReference type="EMBL" id="ACSJ01000007">
    <property type="protein sequence ID" value="EES91589.1"/>
    <property type="molecule type" value="Genomic_DNA"/>
</dbReference>
<comment type="caution">
    <text evidence="1">The sequence shown here is derived from an EMBL/GenBank/DDBJ whole genome shotgun (WGS) entry which is preliminary data.</text>
</comment>
<gene>
    <name evidence="1" type="ORF">CLG_B1445</name>
</gene>
<evidence type="ECO:0000313" key="2">
    <source>
        <dbReference type="Proteomes" id="UP000006160"/>
    </source>
</evidence>
<reference evidence="1 2" key="1">
    <citation type="submission" date="2009-10" db="EMBL/GenBank/DDBJ databases">
        <authorList>
            <person name="Shrivastava S."/>
            <person name="Brinkac L.B."/>
            <person name="Brown J.L."/>
            <person name="Bruce D.B."/>
            <person name="Detter C."/>
            <person name="Green L.D."/>
            <person name="Munk C.A."/>
            <person name="Rogers Y.C."/>
            <person name="Tapia R."/>
            <person name="Saunders E.S."/>
            <person name="Sims D.R."/>
            <person name="Smith L.A."/>
            <person name="Smith T.J."/>
            <person name="Sutton G."/>
            <person name="Brettin T."/>
        </authorList>
    </citation>
    <scope>NUCLEOTIDE SEQUENCE [LARGE SCALE GENOMIC DNA]</scope>
    <source>
        <strain evidence="2">D str. 1873</strain>
    </source>
</reference>
<accession>A0A9P2G7Y9</accession>
<evidence type="ECO:0000313" key="1">
    <source>
        <dbReference type="EMBL" id="EES91589.1"/>
    </source>
</evidence>